<evidence type="ECO:0000313" key="3">
    <source>
        <dbReference type="Proteomes" id="UP000521872"/>
    </source>
</evidence>
<protein>
    <submittedName>
        <fullName evidence="2">Uncharacterized protein</fullName>
    </submittedName>
</protein>
<comment type="caution">
    <text evidence="2">The sequence shown here is derived from an EMBL/GenBank/DDBJ whole genome shotgun (WGS) entry which is preliminary data.</text>
</comment>
<keyword evidence="3" id="KW-1185">Reference proteome</keyword>
<feature type="transmembrane region" description="Helical" evidence="1">
    <location>
        <begin position="198"/>
        <end position="222"/>
    </location>
</feature>
<feature type="transmembrane region" description="Helical" evidence="1">
    <location>
        <begin position="37"/>
        <end position="57"/>
    </location>
</feature>
<proteinExistence type="predicted"/>
<accession>A0A8H4QFV5</accession>
<name>A0A8H4QFV5_9AGAR</name>
<dbReference type="AlphaFoldDB" id="A0A8H4QFV5"/>
<reference evidence="2 3" key="1">
    <citation type="submission" date="2019-12" db="EMBL/GenBank/DDBJ databases">
        <authorList>
            <person name="Floudas D."/>
            <person name="Bentzer J."/>
            <person name="Ahren D."/>
            <person name="Johansson T."/>
            <person name="Persson P."/>
            <person name="Tunlid A."/>
        </authorList>
    </citation>
    <scope>NUCLEOTIDE SEQUENCE [LARGE SCALE GENOMIC DNA]</scope>
    <source>
        <strain evidence="2 3">CBS 102.39</strain>
    </source>
</reference>
<keyword evidence="1" id="KW-0472">Membrane</keyword>
<feature type="transmembrane region" description="Helical" evidence="1">
    <location>
        <begin position="69"/>
        <end position="92"/>
    </location>
</feature>
<organism evidence="2 3">
    <name type="scientific">Agrocybe pediades</name>
    <dbReference type="NCBI Taxonomy" id="84607"/>
    <lineage>
        <taxon>Eukaryota</taxon>
        <taxon>Fungi</taxon>
        <taxon>Dikarya</taxon>
        <taxon>Basidiomycota</taxon>
        <taxon>Agaricomycotina</taxon>
        <taxon>Agaricomycetes</taxon>
        <taxon>Agaricomycetidae</taxon>
        <taxon>Agaricales</taxon>
        <taxon>Agaricineae</taxon>
        <taxon>Strophariaceae</taxon>
        <taxon>Agrocybe</taxon>
    </lineage>
</organism>
<keyword evidence="1" id="KW-0812">Transmembrane</keyword>
<dbReference type="Proteomes" id="UP000521872">
    <property type="component" value="Unassembled WGS sequence"/>
</dbReference>
<feature type="transmembrane region" description="Helical" evidence="1">
    <location>
        <begin position="242"/>
        <end position="261"/>
    </location>
</feature>
<gene>
    <name evidence="2" type="ORF">D9613_010222</name>
</gene>
<feature type="transmembrane region" description="Helical" evidence="1">
    <location>
        <begin position="156"/>
        <end position="178"/>
    </location>
</feature>
<keyword evidence="1" id="KW-1133">Transmembrane helix</keyword>
<dbReference type="EMBL" id="JAACJL010000059">
    <property type="protein sequence ID" value="KAF4609906.1"/>
    <property type="molecule type" value="Genomic_DNA"/>
</dbReference>
<feature type="transmembrane region" description="Helical" evidence="1">
    <location>
        <begin position="267"/>
        <end position="291"/>
    </location>
</feature>
<feature type="transmembrane region" description="Helical" evidence="1">
    <location>
        <begin position="126"/>
        <end position="144"/>
    </location>
</feature>
<evidence type="ECO:0000256" key="1">
    <source>
        <dbReference type="SAM" id="Phobius"/>
    </source>
</evidence>
<evidence type="ECO:0000313" key="2">
    <source>
        <dbReference type="EMBL" id="KAF4609906.1"/>
    </source>
</evidence>
<sequence>MVNLFLLALRHMYPTDDVPYSVAQQKAKIGADLNSTMVYQFLFGMYTGLFPASVYIYAKRGNRTRSRDWIIIGNITALYTRAAVYLLINWVYTNILFCTKGSTRVEMFIVSLTGDMPLGLRIAGDIQGLGAFMFADGLLVWRCFHACGRSLRRSLLPIALFIVETVLVVSSMVCISTLDATRNFRSLKAPPTLLYNHLVAATLISVAATSVVSAVIVCLQIWRRTTAGSRSQKHYRRITSALIESSAAYSVAVLFQATLQINSRGKFGSSFTVLLISSFVDGIFNIIYGLAPTLMIVRLFAPANQEETEVSSVCLPSDLISVVTNLTGANSENSQQYFDMQQNLGVAEDEEIRSGTRPESHSEV</sequence>